<feature type="region of interest" description="Disordered" evidence="2">
    <location>
        <begin position="1537"/>
        <end position="1578"/>
    </location>
</feature>
<feature type="region of interest" description="Disordered" evidence="2">
    <location>
        <begin position="1703"/>
        <end position="1739"/>
    </location>
</feature>
<evidence type="ECO:0000256" key="1">
    <source>
        <dbReference type="SAM" id="Coils"/>
    </source>
</evidence>
<organism evidence="3 4">
    <name type="scientific">Elysia chlorotica</name>
    <name type="common">Eastern emerald elysia</name>
    <name type="synonym">Sea slug</name>
    <dbReference type="NCBI Taxonomy" id="188477"/>
    <lineage>
        <taxon>Eukaryota</taxon>
        <taxon>Metazoa</taxon>
        <taxon>Spiralia</taxon>
        <taxon>Lophotrochozoa</taxon>
        <taxon>Mollusca</taxon>
        <taxon>Gastropoda</taxon>
        <taxon>Heterobranchia</taxon>
        <taxon>Euthyneura</taxon>
        <taxon>Panpulmonata</taxon>
        <taxon>Sacoglossa</taxon>
        <taxon>Placobranchoidea</taxon>
        <taxon>Plakobranchidae</taxon>
        <taxon>Elysia</taxon>
    </lineage>
</organism>
<feature type="region of interest" description="Disordered" evidence="2">
    <location>
        <begin position="2344"/>
        <end position="2369"/>
    </location>
</feature>
<keyword evidence="4" id="KW-1185">Reference proteome</keyword>
<feature type="compositionally biased region" description="Basic and acidic residues" evidence="2">
    <location>
        <begin position="720"/>
        <end position="729"/>
    </location>
</feature>
<feature type="compositionally biased region" description="Polar residues" evidence="2">
    <location>
        <begin position="2558"/>
        <end position="2578"/>
    </location>
</feature>
<feature type="compositionally biased region" description="Polar residues" evidence="2">
    <location>
        <begin position="1376"/>
        <end position="1389"/>
    </location>
</feature>
<feature type="compositionally biased region" description="Polar residues" evidence="2">
    <location>
        <begin position="2037"/>
        <end position="2047"/>
    </location>
</feature>
<feature type="compositionally biased region" description="Polar residues" evidence="2">
    <location>
        <begin position="2512"/>
        <end position="2523"/>
    </location>
</feature>
<feature type="compositionally biased region" description="Basic and acidic residues" evidence="2">
    <location>
        <begin position="2477"/>
        <end position="2507"/>
    </location>
</feature>
<feature type="compositionally biased region" description="Basic and acidic residues" evidence="2">
    <location>
        <begin position="2106"/>
        <end position="2121"/>
    </location>
</feature>
<feature type="compositionally biased region" description="Polar residues" evidence="2">
    <location>
        <begin position="1624"/>
        <end position="1634"/>
    </location>
</feature>
<feature type="compositionally biased region" description="Basic and acidic residues" evidence="2">
    <location>
        <begin position="2048"/>
        <end position="2069"/>
    </location>
</feature>
<feature type="compositionally biased region" description="Basic and acidic residues" evidence="2">
    <location>
        <begin position="2083"/>
        <end position="2097"/>
    </location>
</feature>
<feature type="region of interest" description="Disordered" evidence="2">
    <location>
        <begin position="2188"/>
        <end position="2241"/>
    </location>
</feature>
<feature type="region of interest" description="Disordered" evidence="2">
    <location>
        <begin position="2145"/>
        <end position="2174"/>
    </location>
</feature>
<feature type="region of interest" description="Disordered" evidence="2">
    <location>
        <begin position="333"/>
        <end position="375"/>
    </location>
</feature>
<feature type="region of interest" description="Disordered" evidence="2">
    <location>
        <begin position="18"/>
        <end position="197"/>
    </location>
</feature>
<feature type="region of interest" description="Disordered" evidence="2">
    <location>
        <begin position="1338"/>
        <end position="1403"/>
    </location>
</feature>
<feature type="compositionally biased region" description="Low complexity" evidence="2">
    <location>
        <begin position="60"/>
        <end position="70"/>
    </location>
</feature>
<feature type="compositionally biased region" description="Basic and acidic residues" evidence="2">
    <location>
        <begin position="1553"/>
        <end position="1566"/>
    </location>
</feature>
<accession>A0A3S1C9E4</accession>
<feature type="compositionally biased region" description="Polar residues" evidence="2">
    <location>
        <begin position="2146"/>
        <end position="2155"/>
    </location>
</feature>
<feature type="compositionally biased region" description="Basic and acidic residues" evidence="2">
    <location>
        <begin position="1607"/>
        <end position="1622"/>
    </location>
</feature>
<feature type="compositionally biased region" description="Basic and acidic residues" evidence="2">
    <location>
        <begin position="2188"/>
        <end position="2209"/>
    </location>
</feature>
<name>A0A3S1C9E4_ELYCH</name>
<feature type="compositionally biased region" description="Polar residues" evidence="2">
    <location>
        <begin position="1726"/>
        <end position="1736"/>
    </location>
</feature>
<feature type="compositionally biased region" description="Basic and acidic residues" evidence="2">
    <location>
        <begin position="151"/>
        <end position="190"/>
    </location>
</feature>
<feature type="compositionally biased region" description="Acidic residues" evidence="2">
    <location>
        <begin position="400"/>
        <end position="409"/>
    </location>
</feature>
<feature type="compositionally biased region" description="Polar residues" evidence="2">
    <location>
        <begin position="2218"/>
        <end position="2232"/>
    </location>
</feature>
<feature type="region of interest" description="Disordered" evidence="2">
    <location>
        <begin position="1016"/>
        <end position="1042"/>
    </location>
</feature>
<feature type="compositionally biased region" description="Basic and acidic residues" evidence="2">
    <location>
        <begin position="2012"/>
        <end position="2036"/>
    </location>
</feature>
<feature type="compositionally biased region" description="Polar residues" evidence="2">
    <location>
        <begin position="106"/>
        <end position="115"/>
    </location>
</feature>
<feature type="coiled-coil region" evidence="1">
    <location>
        <begin position="912"/>
        <end position="939"/>
    </location>
</feature>
<feature type="region of interest" description="Disordered" evidence="2">
    <location>
        <begin position="399"/>
        <end position="422"/>
    </location>
</feature>
<feature type="region of interest" description="Disordered" evidence="2">
    <location>
        <begin position="1834"/>
        <end position="1945"/>
    </location>
</feature>
<feature type="compositionally biased region" description="Basic and acidic residues" evidence="2">
    <location>
        <begin position="1391"/>
        <end position="1403"/>
    </location>
</feature>
<feature type="region of interest" description="Disordered" evidence="2">
    <location>
        <begin position="794"/>
        <end position="822"/>
    </location>
</feature>
<evidence type="ECO:0000256" key="2">
    <source>
        <dbReference type="SAM" id="MobiDB-lite"/>
    </source>
</evidence>
<feature type="region of interest" description="Disordered" evidence="2">
    <location>
        <begin position="250"/>
        <end position="299"/>
    </location>
</feature>
<gene>
    <name evidence="3" type="ORF">EGW08_005676</name>
</gene>
<keyword evidence="1" id="KW-0175">Coiled coil</keyword>
<feature type="compositionally biased region" description="Basic and acidic residues" evidence="2">
    <location>
        <begin position="2344"/>
        <end position="2366"/>
    </location>
</feature>
<feature type="compositionally biased region" description="Basic and acidic residues" evidence="2">
    <location>
        <begin position="133"/>
        <end position="142"/>
    </location>
</feature>
<feature type="compositionally biased region" description="Basic and acidic residues" evidence="2">
    <location>
        <begin position="2391"/>
        <end position="2411"/>
    </location>
</feature>
<feature type="region of interest" description="Disordered" evidence="2">
    <location>
        <begin position="1991"/>
        <end position="2132"/>
    </location>
</feature>
<feature type="compositionally biased region" description="Basic and acidic residues" evidence="2">
    <location>
        <begin position="257"/>
        <end position="268"/>
    </location>
</feature>
<feature type="region of interest" description="Disordered" evidence="2">
    <location>
        <begin position="1111"/>
        <end position="1137"/>
    </location>
</feature>
<proteinExistence type="predicted"/>
<feature type="compositionally biased region" description="Polar residues" evidence="2">
    <location>
        <begin position="272"/>
        <end position="286"/>
    </location>
</feature>
<feature type="compositionally biased region" description="Polar residues" evidence="2">
    <location>
        <begin position="1925"/>
        <end position="1935"/>
    </location>
</feature>
<evidence type="ECO:0000313" key="4">
    <source>
        <dbReference type="Proteomes" id="UP000271974"/>
    </source>
</evidence>
<feature type="compositionally biased region" description="Polar residues" evidence="2">
    <location>
        <begin position="1991"/>
        <end position="2010"/>
    </location>
</feature>
<evidence type="ECO:0000313" key="3">
    <source>
        <dbReference type="EMBL" id="RUS86537.1"/>
    </source>
</evidence>
<feature type="compositionally biased region" description="Polar residues" evidence="2">
    <location>
        <begin position="1342"/>
        <end position="1360"/>
    </location>
</feature>
<comment type="caution">
    <text evidence="3">The sequence shown here is derived from an EMBL/GenBank/DDBJ whole genome shotgun (WGS) entry which is preliminary data.</text>
</comment>
<feature type="region of interest" description="Disordered" evidence="2">
    <location>
        <begin position="2441"/>
        <end position="2586"/>
    </location>
</feature>
<feature type="compositionally biased region" description="Polar residues" evidence="2">
    <location>
        <begin position="333"/>
        <end position="347"/>
    </location>
</feature>
<reference evidence="3 4" key="1">
    <citation type="submission" date="2019-01" db="EMBL/GenBank/DDBJ databases">
        <title>A draft genome assembly of the solar-powered sea slug Elysia chlorotica.</title>
        <authorList>
            <person name="Cai H."/>
            <person name="Li Q."/>
            <person name="Fang X."/>
            <person name="Li J."/>
            <person name="Curtis N.E."/>
            <person name="Altenburger A."/>
            <person name="Shibata T."/>
            <person name="Feng M."/>
            <person name="Maeda T."/>
            <person name="Schwartz J.A."/>
            <person name="Shigenobu S."/>
            <person name="Lundholm N."/>
            <person name="Nishiyama T."/>
            <person name="Yang H."/>
            <person name="Hasebe M."/>
            <person name="Li S."/>
            <person name="Pierce S.K."/>
            <person name="Wang J."/>
        </authorList>
    </citation>
    <scope>NUCLEOTIDE SEQUENCE [LARGE SCALE GENOMIC DNA]</scope>
    <source>
        <strain evidence="3">EC2010</strain>
        <tissue evidence="3">Whole organism of an adult</tissue>
    </source>
</reference>
<feature type="region of interest" description="Disordered" evidence="2">
    <location>
        <begin position="1607"/>
        <end position="1635"/>
    </location>
</feature>
<feature type="compositionally biased region" description="Basic and acidic residues" evidence="2">
    <location>
        <begin position="1716"/>
        <end position="1725"/>
    </location>
</feature>
<feature type="region of interest" description="Disordered" evidence="2">
    <location>
        <begin position="2390"/>
        <end position="2414"/>
    </location>
</feature>
<dbReference type="EMBL" id="RQTK01000135">
    <property type="protein sequence ID" value="RUS86537.1"/>
    <property type="molecule type" value="Genomic_DNA"/>
</dbReference>
<protein>
    <submittedName>
        <fullName evidence="3">Uncharacterized protein</fullName>
    </submittedName>
</protein>
<sequence length="2753" mass="305595">MPCRRVRRELFCFVRSTSTHVTTGSRKVKRRPQVRQAGKNSDSEDGAQFSEDSLKSGTNSHGSSRPGSGSSRRRRRPTPRHGACEAQAKKRRAGSSGEGDYAATESDGSVYSEDSLTGGEKNVQRDLGASNAGRHDKSKNDVDVADGNALNKDDEREVSLPDQQDRDDLRGLSETSDRIHRELDGEHEAKNTGSPVDLIQIPSEATTDTNLDQCDSVTNLSEVELSYPSVPQSDENTDMSFRAHFGTIRKTPLPKTSNREREESETVERVTQSPITVWSGGSTSIEGNEDPNKPHLSMLGEQQPRSFQVSAKSANEIERLSLREPEVWCNSSFLPDVESTNSSTNTDVLERPVSKANRKRSHDGTSESETQQQKLRSLHSKYGLLEDDDEENLDDVRGEDFEEREEDGDDYRPSVSYQGNEVCEGTHSTTNVLSSFHSMHENILSHANNGDFPLAISVGEEHSSASSGVGMSSPEFRNAAPIQEHDLVDCGLVGSPSAEEGISNVTSPALTSTSGHNSMVSDGPEDYRTLESTQDSIFHSVDESMSMLLNNESSGTVDEYRTPLQSPKSIDALEEYTECSFSSTFSGALPFDSKGGQIGNAACKQRSLGPIINPDKVLVITDETVRQVLREEVERKLTRLERRIRSLSDSAISSDYCTDPDSCSVSPRCSRLRDLSIGSANLTPSVKSIDHGIVAYVNQKINSEEMDETIPYTLPSAAHRESSLRHPESTEYPYEAPVPESRQGRFPERLVNAILRIKEYPVFLSPSLKRLQRRRIKGRLTRSMDDLRDLEKKLESQKSESTLGEKAQSLRSRGPLSDFAMPKTVSKDADSLHTGLLQDTFHLSNPETVLHLMRQNTEARLDKQFQQIMTNQSNISQMSSDNAAINPANKAHGPMSDKDGTFVLGHRQGMPSESEISRLQAARLQLRSLEDNRSTYRRLDSEESYLSDFYSCQKRLAMFKSPSESDIPSQLEQLRDETRFQAKLAVLRSASVDYLACPDVEEVSYEETSDEVGEYHAASPLKSKGPRISDVRAPSSPRKFRQSFTSSLNSSIGFTSGHVSRSADSILTSNDSFDSPRYRGHGEAFPLLLDRSASLDDIYYQQLMKVQSKRQALNRSRSTGMVDAGNGAEQNEPDDQIFPPVLQDTVDGDEAQHEIDSFGDLDTELASSNLQDPAVISTVGFNYRKASHPRDFRGFNEEVRQQLEFMARHFAERKVSLPQDKLLSADNLSPRSESSEYSSDSYFKAAEVESGTPYFKEYNLKTKPIQSETGSQTEQESCSRSFDYSNKSWKEIEPVRKEGSILRSQGAESWQEVSKIVLETTSLLSQIRAQPTDFARLDLDSSGESFNTDTITGRSLSSRGDSPRKKLRSRAVADNVTAQESEASQSNADQLKVESSEDEERLRRNSQLADNITAVMHDLTSQEVKLPLELQQRILEEFLRTRHERELEEHQQQQLEQNGVSHAKQNRQDLRRSHSCGSYLAEEKKIQGASMTESCSTRLPFEENTGRYTLQYDRQMYETGREAGAIIRCADEEIMTDQTDVHDSSTQTTQPKTPEHPERVTIKVRDTTTQTGSSLNNSISEEVQTDLDLSVNCERSDGGEIHLRVKQSKEKNPFHASGEAERNYNPNTSNQHQSTVHEEIQTDLPLSDGMFQRPTIDVALSTDDLPHHDDLVLYSTEKLHLTGSSKENYPSQTDFVGDVNEKAQAANEGSTLQETSKTDLKHSESENQTSQKSDFQNDGAREATAALEDNLRVGVNKTFSVPVSVYGEGEQNQFVIKALQSTVNNDEAFPELETAVNEQPVNASNKIDLEHLKCLTSFTADKGMSSSIEDIRSAPASNTLSENDDSSCADNIPASREESKQESMKDKEIQGKDQKDIDTCLGASGAAAEVQRPPGEKSVKKKKKKKRKKKNRSGAKNGLEDETDSQLSESVTNEPSHFEMSKPEGGLIAVNKSTVPSTCITSGQVSDRFVETNATSSSEEIITTDVVQFSSLNDPRNVGLLQSKSPSTQPERYAKTEPDSSTHLNATREKQKDDIHNSGQAAQVQDGSRQDSSETASCKKDVKDLDEIRNVAPSPPLNDSNEEERKNSTEIESESVKEPTLYNPQLDRDANLKEMRPRALNESDSSEEEKTFPDVIFFPMAESQHDWTSTMQGNKSEPENEYTPNATYKNDESILLETQDQRRLEYGFEDESHQPEVTHEKNTIQRKETMSANEDESGFSNLSTSRDTQNSGSEEEREVTVTDVVKIRISDSAEKCITSDDDLNIGLERSTGSKEQLLVTDVISISERSIPVNKSVSGGLQLGIKAEYASSSVDKKSDSEEEKVMSNVIPIPLSTSILTRLVSQEEKHNLSKPEEKTSSVDRRSSSEEEIVVTDMTTTQRNSRALTIPVSKEQRTSTHETKLPHTTDMKSDSEEEIVVTDIIPIPSVSETVTRHVSNRQEFDFKQETKTGVYSECDQESVATDVLPTPISPSLPTRADYKDQKNDCKHDERTASVERRSDSQEEEKAACTGEKSTPSNSSPISKTAPKVSQFGQDASSSVDKKSDSEEEVLVTDVVSIPTTMPISQKQNIFSAKPSSSVDRKSDSEEEVLVTDVISIPVSQEKTLYSAPNAKISSSVDKKSDSEEEVLVTDVISIPTTMPISQEQTLYSAPNTKPSSSVHKKSDSEEEVVVTDVISIPTTMPISQEQTLYSASDAKLSSSVDKKSDSEEEVVVTDVISIPTQMPVSQEQTLYSAPNTKHQAVYIRKVTKRRLL</sequence>
<feature type="region of interest" description="Disordered" evidence="2">
    <location>
        <begin position="720"/>
        <end position="741"/>
    </location>
</feature>
<feature type="compositionally biased region" description="Basic residues" evidence="2">
    <location>
        <begin position="1899"/>
        <end position="1913"/>
    </location>
</feature>
<feature type="compositionally biased region" description="Polar residues" evidence="2">
    <location>
        <begin position="1567"/>
        <end position="1578"/>
    </location>
</feature>
<dbReference type="Proteomes" id="UP000271974">
    <property type="component" value="Unassembled WGS sequence"/>
</dbReference>
<feature type="compositionally biased region" description="Basic and acidic residues" evidence="2">
    <location>
        <begin position="1855"/>
        <end position="1878"/>
    </location>
</feature>